<feature type="non-terminal residue" evidence="2">
    <location>
        <position position="1"/>
    </location>
</feature>
<feature type="region of interest" description="Disordered" evidence="1">
    <location>
        <begin position="174"/>
        <end position="213"/>
    </location>
</feature>
<proteinExistence type="predicted"/>
<accession>A0A834CEC5</accession>
<evidence type="ECO:0000313" key="3">
    <source>
        <dbReference type="Proteomes" id="UP000646548"/>
    </source>
</evidence>
<evidence type="ECO:0000313" key="2">
    <source>
        <dbReference type="EMBL" id="KAF6725220.1"/>
    </source>
</evidence>
<dbReference type="EMBL" id="WKFB01000369">
    <property type="protein sequence ID" value="KAF6725220.1"/>
    <property type="molecule type" value="Genomic_DNA"/>
</dbReference>
<gene>
    <name evidence="2" type="ORF">FQA47_018177</name>
</gene>
<dbReference type="Proteomes" id="UP000646548">
    <property type="component" value="Unassembled WGS sequence"/>
</dbReference>
<sequence>DRKREVGGCILSPKYGPLISQQRVRSELKSYSTNEMVKLWRELQTFHNNLLSYSSFSSPLCLLFDPPLPPLHLPPPSFFSHCCPTLANLSLSPPFNLQFSLVFLPQNPTTCVAATTDGAHLPFSSEIRFNSADCVYIPILLLLLCMYTGKRGVKKGLEPLDSLPPPTVSPVLQSHGCLPPVPKGAGSLSPPPFLNQHAPTHPSANISSSRLAP</sequence>
<comment type="caution">
    <text evidence="2">The sequence shown here is derived from an EMBL/GenBank/DDBJ whole genome shotgun (WGS) entry which is preliminary data.</text>
</comment>
<organism evidence="2 3">
    <name type="scientific">Oryzias melastigma</name>
    <name type="common">Marine medaka</name>
    <dbReference type="NCBI Taxonomy" id="30732"/>
    <lineage>
        <taxon>Eukaryota</taxon>
        <taxon>Metazoa</taxon>
        <taxon>Chordata</taxon>
        <taxon>Craniata</taxon>
        <taxon>Vertebrata</taxon>
        <taxon>Euteleostomi</taxon>
        <taxon>Actinopterygii</taxon>
        <taxon>Neopterygii</taxon>
        <taxon>Teleostei</taxon>
        <taxon>Neoteleostei</taxon>
        <taxon>Acanthomorphata</taxon>
        <taxon>Ovalentaria</taxon>
        <taxon>Atherinomorphae</taxon>
        <taxon>Beloniformes</taxon>
        <taxon>Adrianichthyidae</taxon>
        <taxon>Oryziinae</taxon>
        <taxon>Oryzias</taxon>
    </lineage>
</organism>
<name>A0A834CEC5_ORYME</name>
<evidence type="ECO:0000256" key="1">
    <source>
        <dbReference type="SAM" id="MobiDB-lite"/>
    </source>
</evidence>
<dbReference type="AlphaFoldDB" id="A0A834CEC5"/>
<reference evidence="2" key="1">
    <citation type="journal article" name="BMC Genomics">
        <title>Long-read sequencing and de novo genome assembly of marine medaka (Oryzias melastigma).</title>
        <authorList>
            <person name="Liang P."/>
            <person name="Saqib H.S.A."/>
            <person name="Ni X."/>
            <person name="Shen Y."/>
        </authorList>
    </citation>
    <scope>NUCLEOTIDE SEQUENCE</scope>
    <source>
        <strain evidence="2">Bigg-433</strain>
    </source>
</reference>
<protein>
    <submittedName>
        <fullName evidence="2">Uncharacterized protein</fullName>
    </submittedName>
</protein>
<feature type="compositionally biased region" description="Polar residues" evidence="1">
    <location>
        <begin position="202"/>
        <end position="213"/>
    </location>
</feature>